<evidence type="ECO:0000313" key="6">
    <source>
        <dbReference type="EMBL" id="RSD19455.1"/>
    </source>
</evidence>
<evidence type="ECO:0000313" key="7">
    <source>
        <dbReference type="Proteomes" id="UP000267081"/>
    </source>
</evidence>
<dbReference type="OrthoDB" id="3322136at2"/>
<evidence type="ECO:0000256" key="3">
    <source>
        <dbReference type="ARBA" id="ARBA00023002"/>
    </source>
</evidence>
<dbReference type="InterPro" id="IPR036188">
    <property type="entry name" value="FAD/NAD-bd_sf"/>
</dbReference>
<evidence type="ECO:0000259" key="5">
    <source>
        <dbReference type="Pfam" id="PF01494"/>
    </source>
</evidence>
<keyword evidence="1" id="KW-0285">Flavoprotein</keyword>
<sequence>MGTARRGLRVVVIGGGVGGLCLAQGLRKAGIDVSVHERDGSIRGRNQGYRLHISPDGEKALRECLPERAQALLTATANSRYGFGMAIYDEHLAPQWTPEMSDPRAGAADKVDAVDRVTLRRVLLAGIEDAVHFGKRYTRHEVRPDGTVAVRFADGSVDTGDVLVAADGANSVLRRAQGFAEPRDLGVRTIFGRIPLTGRLRAELPEILQDRFTWVIGSDEHKLGLMPMVFRTDPATAAARLWPEQALESTEDYFMSVFSMHRTATGMPDEQFLALSGAELWRLVRERTTGWHPHLRAVLEYADIPETFPVAVRACAPIEPWAPGPVIPLGDAVHAMPPSGGVGANTAVRDAATLTRELLAADRGEQPVAAASERYQAEMLGYATAAVATSLQVARWSLKRIDFDESVLTANAAG</sequence>
<dbReference type="PRINTS" id="PR00420">
    <property type="entry name" value="RNGMNOXGNASE"/>
</dbReference>
<accession>A0A427TAK5</accession>
<comment type="caution">
    <text evidence="6">The sequence shown here is derived from an EMBL/GenBank/DDBJ whole genome shotgun (WGS) entry which is preliminary data.</text>
</comment>
<dbReference type="SUPFAM" id="SSF51905">
    <property type="entry name" value="FAD/NAD(P)-binding domain"/>
    <property type="match status" value="1"/>
</dbReference>
<keyword evidence="2" id="KW-0274">FAD</keyword>
<name>A0A427TAK5_9PSEU</name>
<dbReference type="PANTHER" id="PTHR47178:SF5">
    <property type="entry name" value="FAD-BINDING DOMAIN-CONTAINING PROTEIN"/>
    <property type="match status" value="1"/>
</dbReference>
<dbReference type="GO" id="GO:0004497">
    <property type="term" value="F:monooxygenase activity"/>
    <property type="evidence" value="ECO:0007669"/>
    <property type="project" value="UniProtKB-KW"/>
</dbReference>
<dbReference type="Pfam" id="PF13450">
    <property type="entry name" value="NAD_binding_8"/>
    <property type="match status" value="1"/>
</dbReference>
<dbReference type="Gene3D" id="3.50.50.60">
    <property type="entry name" value="FAD/NAD(P)-binding domain"/>
    <property type="match status" value="1"/>
</dbReference>
<gene>
    <name evidence="6" type="ORF">EIY87_14215</name>
</gene>
<dbReference type="AlphaFoldDB" id="A0A427TAK5"/>
<dbReference type="Pfam" id="PF01494">
    <property type="entry name" value="FAD_binding_3"/>
    <property type="match status" value="1"/>
</dbReference>
<dbReference type="GO" id="GO:0071949">
    <property type="term" value="F:FAD binding"/>
    <property type="evidence" value="ECO:0007669"/>
    <property type="project" value="InterPro"/>
</dbReference>
<evidence type="ECO:0000256" key="4">
    <source>
        <dbReference type="ARBA" id="ARBA00023033"/>
    </source>
</evidence>
<keyword evidence="3" id="KW-0560">Oxidoreductase</keyword>
<feature type="domain" description="FAD-binding" evidence="5">
    <location>
        <begin position="131"/>
        <end position="388"/>
    </location>
</feature>
<evidence type="ECO:0000256" key="2">
    <source>
        <dbReference type="ARBA" id="ARBA00022827"/>
    </source>
</evidence>
<evidence type="ECO:0000256" key="1">
    <source>
        <dbReference type="ARBA" id="ARBA00022630"/>
    </source>
</evidence>
<dbReference type="Proteomes" id="UP000267081">
    <property type="component" value="Unassembled WGS sequence"/>
</dbReference>
<dbReference type="InterPro" id="IPR002938">
    <property type="entry name" value="FAD-bd"/>
</dbReference>
<keyword evidence="7" id="KW-1185">Reference proteome</keyword>
<dbReference type="RefSeq" id="WP_125308172.1">
    <property type="nucleotide sequence ID" value="NZ_RSEC01000036.1"/>
</dbReference>
<dbReference type="PANTHER" id="PTHR47178">
    <property type="entry name" value="MONOOXYGENASE, FAD-BINDING"/>
    <property type="match status" value="1"/>
</dbReference>
<dbReference type="EMBL" id="RSEC01000036">
    <property type="protein sequence ID" value="RSD19455.1"/>
    <property type="molecule type" value="Genomic_DNA"/>
</dbReference>
<protein>
    <submittedName>
        <fullName evidence="6">FAD-dependent monooxygenase</fullName>
    </submittedName>
</protein>
<reference evidence="6 7" key="1">
    <citation type="submission" date="2018-12" db="EMBL/GenBank/DDBJ databases">
        <title>Amycolatopsis eburnea sp. nov. actinomycete associate with arbuscular mycorrhiza fungal spore.</title>
        <authorList>
            <person name="Lumyong S."/>
            <person name="Chaiya L."/>
        </authorList>
    </citation>
    <scope>NUCLEOTIDE SEQUENCE [LARGE SCALE GENOMIC DNA]</scope>
    <source>
        <strain evidence="6 7">GLM-1</strain>
    </source>
</reference>
<organism evidence="6 7">
    <name type="scientific">Amycolatopsis eburnea</name>
    <dbReference type="NCBI Taxonomy" id="2267691"/>
    <lineage>
        <taxon>Bacteria</taxon>
        <taxon>Bacillati</taxon>
        <taxon>Actinomycetota</taxon>
        <taxon>Actinomycetes</taxon>
        <taxon>Pseudonocardiales</taxon>
        <taxon>Pseudonocardiaceae</taxon>
        <taxon>Amycolatopsis</taxon>
    </lineage>
</organism>
<keyword evidence="4 6" id="KW-0503">Monooxygenase</keyword>
<proteinExistence type="predicted"/>